<evidence type="ECO:0000313" key="2">
    <source>
        <dbReference type="Proteomes" id="UP000319210"/>
    </source>
</evidence>
<reference evidence="1 2" key="1">
    <citation type="submission" date="2019-06" db="EMBL/GenBank/DDBJ databases">
        <title>Whole genome shotgun sequence of Streptomyces cacaoi subsp. cacaoi NBRC 12748.</title>
        <authorList>
            <person name="Hosoyama A."/>
            <person name="Uohara A."/>
            <person name="Ohji S."/>
            <person name="Ichikawa N."/>
        </authorList>
    </citation>
    <scope>NUCLEOTIDE SEQUENCE [LARGE SCALE GENOMIC DNA]</scope>
    <source>
        <strain evidence="1 2">NBRC 12748</strain>
    </source>
</reference>
<organism evidence="1 2">
    <name type="scientific">Streptomyces cacaoi</name>
    <dbReference type="NCBI Taxonomy" id="1898"/>
    <lineage>
        <taxon>Bacteria</taxon>
        <taxon>Bacillati</taxon>
        <taxon>Actinomycetota</taxon>
        <taxon>Actinomycetes</taxon>
        <taxon>Kitasatosporales</taxon>
        <taxon>Streptomycetaceae</taxon>
        <taxon>Streptomyces</taxon>
    </lineage>
</organism>
<evidence type="ECO:0000313" key="1">
    <source>
        <dbReference type="EMBL" id="GEB50418.1"/>
    </source>
</evidence>
<comment type="caution">
    <text evidence="1">The sequence shown here is derived from an EMBL/GenBank/DDBJ whole genome shotgun (WGS) entry which is preliminary data.</text>
</comment>
<dbReference type="EMBL" id="BJMM01000012">
    <property type="protein sequence ID" value="GEB50418.1"/>
    <property type="molecule type" value="Genomic_DNA"/>
</dbReference>
<accession>A0A4Y3R158</accession>
<sequence>MREEYFTYQVEYATPRAIPGDGFEWVTHTSVTCRVRIKALRAARADAARLRKWHSKVRITRNGETVR</sequence>
<keyword evidence="2" id="KW-1185">Reference proteome</keyword>
<gene>
    <name evidence="1" type="ORF">SCA03_29690</name>
</gene>
<dbReference type="Proteomes" id="UP000319210">
    <property type="component" value="Unassembled WGS sequence"/>
</dbReference>
<dbReference type="AlphaFoldDB" id="A0A4Y3R158"/>
<proteinExistence type="predicted"/>
<protein>
    <submittedName>
        <fullName evidence="1">Uncharacterized protein</fullName>
    </submittedName>
</protein>
<name>A0A4Y3R158_STRCI</name>